<dbReference type="Pfam" id="PF00153">
    <property type="entry name" value="Mito_carr"/>
    <property type="match status" value="3"/>
</dbReference>
<dbReference type="PROSITE" id="PS50920">
    <property type="entry name" value="SOLCAR"/>
    <property type="match status" value="3"/>
</dbReference>
<reference evidence="11" key="1">
    <citation type="journal article" date="2010" name="Genome Biol.">
        <title>Genome sequence of the necrotrophic plant pathogen Pythium ultimum reveals original pathogenicity mechanisms and effector repertoire.</title>
        <authorList>
            <person name="Levesque C.A."/>
            <person name="Brouwer H."/>
            <person name="Cano L."/>
            <person name="Hamilton J.P."/>
            <person name="Holt C."/>
            <person name="Huitema E."/>
            <person name="Raffaele S."/>
            <person name="Robideau G.P."/>
            <person name="Thines M."/>
            <person name="Win J."/>
            <person name="Zerillo M.M."/>
            <person name="Beakes G.W."/>
            <person name="Boore J.L."/>
            <person name="Busam D."/>
            <person name="Dumas B."/>
            <person name="Ferriera S."/>
            <person name="Fuerstenberg S.I."/>
            <person name="Gachon C.M."/>
            <person name="Gaulin E."/>
            <person name="Govers F."/>
            <person name="Grenville-Briggs L."/>
            <person name="Horner N."/>
            <person name="Hostetler J."/>
            <person name="Jiang R.H."/>
            <person name="Johnson J."/>
            <person name="Krajaejun T."/>
            <person name="Lin H."/>
            <person name="Meijer H.J."/>
            <person name="Moore B."/>
            <person name="Morris P."/>
            <person name="Phuntmart V."/>
            <person name="Puiu D."/>
            <person name="Shetty J."/>
            <person name="Stajich J.E."/>
            <person name="Tripathy S."/>
            <person name="Wawra S."/>
            <person name="van West P."/>
            <person name="Whitty B.R."/>
            <person name="Coutinho P.M."/>
            <person name="Henrissat B."/>
            <person name="Martin F."/>
            <person name="Thomas P.D."/>
            <person name="Tyler B.M."/>
            <person name="De Vries R.P."/>
            <person name="Kamoun S."/>
            <person name="Yandell M."/>
            <person name="Tisserat N."/>
            <person name="Buell C.R."/>
        </authorList>
    </citation>
    <scope>NUCLEOTIDE SEQUENCE</scope>
    <source>
        <strain evidence="11">DAOM:BR144</strain>
    </source>
</reference>
<dbReference type="SUPFAM" id="SSF103506">
    <property type="entry name" value="Mitochondrial carrier"/>
    <property type="match status" value="1"/>
</dbReference>
<evidence type="ECO:0000256" key="4">
    <source>
        <dbReference type="ARBA" id="ARBA00022692"/>
    </source>
</evidence>
<reference evidence="11" key="2">
    <citation type="submission" date="2010-04" db="EMBL/GenBank/DDBJ databases">
        <authorList>
            <person name="Buell R."/>
            <person name="Hamilton J."/>
            <person name="Hostetler J."/>
        </authorList>
    </citation>
    <scope>NUCLEOTIDE SEQUENCE [LARGE SCALE GENOMIC DNA]</scope>
    <source>
        <strain evidence="11">DAOM:BR144</strain>
    </source>
</reference>
<evidence type="ECO:0000256" key="2">
    <source>
        <dbReference type="ARBA" id="ARBA00006375"/>
    </source>
</evidence>
<organism evidence="10 11">
    <name type="scientific">Globisporangium ultimum (strain ATCC 200006 / CBS 805.95 / DAOM BR144)</name>
    <name type="common">Pythium ultimum</name>
    <dbReference type="NCBI Taxonomy" id="431595"/>
    <lineage>
        <taxon>Eukaryota</taxon>
        <taxon>Sar</taxon>
        <taxon>Stramenopiles</taxon>
        <taxon>Oomycota</taxon>
        <taxon>Peronosporomycetes</taxon>
        <taxon>Pythiales</taxon>
        <taxon>Pythiaceae</taxon>
        <taxon>Globisporangium</taxon>
    </lineage>
</organism>
<dbReference type="EnsemblProtists" id="PYU1_T006614">
    <property type="protein sequence ID" value="PYU1_T006614"/>
    <property type="gene ID" value="PYU1_G006602"/>
</dbReference>
<keyword evidence="4 8" id="KW-0812">Transmembrane</keyword>
<dbReference type="GO" id="GO:0055085">
    <property type="term" value="P:transmembrane transport"/>
    <property type="evidence" value="ECO:0007669"/>
    <property type="project" value="InterPro"/>
</dbReference>
<dbReference type="HOGENOM" id="CLU_015166_14_2_1"/>
<evidence type="ECO:0000256" key="8">
    <source>
        <dbReference type="PROSITE-ProRule" id="PRU00282"/>
    </source>
</evidence>
<dbReference type="InterPro" id="IPR023395">
    <property type="entry name" value="MCP_dom_sf"/>
</dbReference>
<dbReference type="InterPro" id="IPR050391">
    <property type="entry name" value="Mito_Metabolite_Transporter"/>
</dbReference>
<dbReference type="Gene3D" id="1.50.40.10">
    <property type="entry name" value="Mitochondrial carrier domain"/>
    <property type="match status" value="1"/>
</dbReference>
<keyword evidence="3 9" id="KW-0813">Transport</keyword>
<evidence type="ECO:0000256" key="3">
    <source>
        <dbReference type="ARBA" id="ARBA00022448"/>
    </source>
</evidence>
<evidence type="ECO:0000256" key="6">
    <source>
        <dbReference type="ARBA" id="ARBA00022989"/>
    </source>
</evidence>
<dbReference type="OMA" id="TTRFGAY"/>
<protein>
    <submittedName>
        <fullName evidence="10">Uncharacterized protein</fullName>
    </submittedName>
</protein>
<dbReference type="Proteomes" id="UP000019132">
    <property type="component" value="Unassembled WGS sequence"/>
</dbReference>
<evidence type="ECO:0000256" key="1">
    <source>
        <dbReference type="ARBA" id="ARBA00004141"/>
    </source>
</evidence>
<keyword evidence="7 8" id="KW-0472">Membrane</keyword>
<evidence type="ECO:0000313" key="11">
    <source>
        <dbReference type="Proteomes" id="UP000019132"/>
    </source>
</evidence>
<feature type="repeat" description="Solcar" evidence="8">
    <location>
        <begin position="228"/>
        <end position="322"/>
    </location>
</feature>
<sequence length="328" mass="36246">MPSVLHPKHADLQQNVGMKIVLGGIANTIACAITHPIDTIKVRLQLQSLAAPMHAKAVVDVMPTRYLGFRHGLVTILKEEGLVNGWYKGVQASLIREASYSSLRFGLYDVVKEIYEDRVFPNAKASIGGTTPLYIKLLAGATSGAVGSALASPMDLVKVRMQSDRTGQRYGNRFLFACKDIYQHDGIIKGFYRGVGPTTFRAMALTAAQLPSYDHMKVVLLQHPSFEEGFTVHMIASMFAGLMAATASSPLDVIKTKVMNECSKTAASPDQFQSTQLIRRAFFQVLHTDGVRGFFKGWLPNWMRLGPHTIITLMVYEELRKMMGLRPV</sequence>
<dbReference type="EMBL" id="GL376635">
    <property type="status" value="NOT_ANNOTATED_CDS"/>
    <property type="molecule type" value="Genomic_DNA"/>
</dbReference>
<keyword evidence="6" id="KW-1133">Transmembrane helix</keyword>
<comment type="subcellular location">
    <subcellularLocation>
        <location evidence="1">Membrane</location>
        <topology evidence="1">Multi-pass membrane protein</topology>
    </subcellularLocation>
</comment>
<evidence type="ECO:0000256" key="5">
    <source>
        <dbReference type="ARBA" id="ARBA00022737"/>
    </source>
</evidence>
<dbReference type="AlphaFoldDB" id="K3WNS2"/>
<evidence type="ECO:0000313" key="10">
    <source>
        <dbReference type="EnsemblProtists" id="PYU1_T006614"/>
    </source>
</evidence>
<dbReference type="eggNOG" id="KOG0753">
    <property type="taxonomic scope" value="Eukaryota"/>
</dbReference>
<keyword evidence="11" id="KW-1185">Reference proteome</keyword>
<accession>K3WNS2</accession>
<dbReference type="InterPro" id="IPR002067">
    <property type="entry name" value="MCP"/>
</dbReference>
<dbReference type="PANTHER" id="PTHR45618">
    <property type="entry name" value="MITOCHONDRIAL DICARBOXYLATE CARRIER-RELATED"/>
    <property type="match status" value="1"/>
</dbReference>
<comment type="similarity">
    <text evidence="2 9">Belongs to the mitochondrial carrier (TC 2.A.29) family.</text>
</comment>
<dbReference type="InterPro" id="IPR018108">
    <property type="entry name" value="MCP_transmembrane"/>
</dbReference>
<name>K3WNS2_GLOUD</name>
<dbReference type="GO" id="GO:0016020">
    <property type="term" value="C:membrane"/>
    <property type="evidence" value="ECO:0007669"/>
    <property type="project" value="UniProtKB-SubCell"/>
</dbReference>
<evidence type="ECO:0000256" key="9">
    <source>
        <dbReference type="RuleBase" id="RU000488"/>
    </source>
</evidence>
<proteinExistence type="inferred from homology"/>
<evidence type="ECO:0000256" key="7">
    <source>
        <dbReference type="ARBA" id="ARBA00023136"/>
    </source>
</evidence>
<keyword evidence="5" id="KW-0677">Repeat</keyword>
<dbReference type="InParanoid" id="K3WNS2"/>
<feature type="repeat" description="Solcar" evidence="8">
    <location>
        <begin position="14"/>
        <end position="114"/>
    </location>
</feature>
<reference evidence="10" key="3">
    <citation type="submission" date="2015-02" db="UniProtKB">
        <authorList>
            <consortium name="EnsemblProtists"/>
        </authorList>
    </citation>
    <scope>IDENTIFICATION</scope>
    <source>
        <strain evidence="10">DAOM BR144</strain>
    </source>
</reference>
<dbReference type="VEuPathDB" id="FungiDB:PYU1_G006602"/>
<dbReference type="PRINTS" id="PR00926">
    <property type="entry name" value="MITOCARRIER"/>
</dbReference>
<feature type="repeat" description="Solcar" evidence="8">
    <location>
        <begin position="131"/>
        <end position="219"/>
    </location>
</feature>